<evidence type="ECO:0000256" key="3">
    <source>
        <dbReference type="ARBA" id="ARBA00022692"/>
    </source>
</evidence>
<name>A0AA38JGJ2_9AGAR</name>
<feature type="transmembrane region" description="Helical" evidence="11">
    <location>
        <begin position="195"/>
        <end position="215"/>
    </location>
</feature>
<feature type="transmembrane region" description="Helical" evidence="11">
    <location>
        <begin position="152"/>
        <end position="175"/>
    </location>
</feature>
<evidence type="ECO:0000256" key="4">
    <source>
        <dbReference type="ARBA" id="ARBA00022989"/>
    </source>
</evidence>
<feature type="transmembrane region" description="Helical" evidence="11">
    <location>
        <begin position="679"/>
        <end position="698"/>
    </location>
</feature>
<feature type="compositionally biased region" description="Basic and acidic residues" evidence="10">
    <location>
        <begin position="509"/>
        <end position="522"/>
    </location>
</feature>
<dbReference type="InterPro" id="IPR003280">
    <property type="entry name" value="2pore_dom_K_chnl"/>
</dbReference>
<feature type="transmembrane region" description="Helical" evidence="11">
    <location>
        <begin position="222"/>
        <end position="240"/>
    </location>
</feature>
<keyword evidence="14" id="KW-1185">Reference proteome</keyword>
<feature type="compositionally biased region" description="Polar residues" evidence="10">
    <location>
        <begin position="801"/>
        <end position="810"/>
    </location>
</feature>
<evidence type="ECO:0000256" key="7">
    <source>
        <dbReference type="ARBA" id="ARBA00023303"/>
    </source>
</evidence>
<organism evidence="13 14">
    <name type="scientific">Lentinula guzmanii</name>
    <dbReference type="NCBI Taxonomy" id="2804957"/>
    <lineage>
        <taxon>Eukaryota</taxon>
        <taxon>Fungi</taxon>
        <taxon>Dikarya</taxon>
        <taxon>Basidiomycota</taxon>
        <taxon>Agaricomycotina</taxon>
        <taxon>Agaricomycetes</taxon>
        <taxon>Agaricomycetidae</taxon>
        <taxon>Agaricales</taxon>
        <taxon>Marasmiineae</taxon>
        <taxon>Omphalotaceae</taxon>
        <taxon>Lentinula</taxon>
    </lineage>
</organism>
<dbReference type="InterPro" id="IPR013099">
    <property type="entry name" value="K_chnl_dom"/>
</dbReference>
<dbReference type="GO" id="GO:0015271">
    <property type="term" value="F:outward rectifier potassium channel activity"/>
    <property type="evidence" value="ECO:0007669"/>
    <property type="project" value="TreeGrafter"/>
</dbReference>
<evidence type="ECO:0000256" key="6">
    <source>
        <dbReference type="ARBA" id="ARBA00023136"/>
    </source>
</evidence>
<feature type="transmembrane region" description="Helical" evidence="11">
    <location>
        <begin position="651"/>
        <end position="673"/>
    </location>
</feature>
<gene>
    <name evidence="13" type="ORF">DFJ43DRAFT_1033234</name>
</gene>
<evidence type="ECO:0000259" key="12">
    <source>
        <dbReference type="Pfam" id="PF07885"/>
    </source>
</evidence>
<feature type="region of interest" description="Disordered" evidence="10">
    <location>
        <begin position="798"/>
        <end position="825"/>
    </location>
</feature>
<feature type="region of interest" description="Disordered" evidence="10">
    <location>
        <begin position="25"/>
        <end position="54"/>
    </location>
</feature>
<keyword evidence="7 8" id="KW-0407">Ion channel</keyword>
<feature type="region of interest" description="Disordered" evidence="10">
    <location>
        <begin position="761"/>
        <end position="780"/>
    </location>
</feature>
<sequence>MSGFLNKIPLKNHAYAIDSEKFNLNRDIEKGPEDNGDHDGVPSSEAGSSPDELVINDGDLEIEEEHVEDVEDVEEDDDEQLEPISAVADSSLHHRGSFSGLSLFSTASMDLRHRPRSGPPTWWIKLKAFLYPPDLQNESGSSSIPNYRYTPIFSAVIIPFSILLEIPGLTGNWYIRTVNNQTVEKRPNPILLDVALGISMGCALVANVALIVRFLEKNVKLMTIFCVTFLTLHDLINIIAVTTFGVENRFDDGFTYGESFWMTLCSTIASTFTNASLITDFIRTPDFASSGSGLTRKQRSLVIMVIILLVYIAFGALIEGILLELNFIDALYFTICSIEAIGFGDVPPTTTGSKVFVCFYAIFGIINLALAVSLTRETVLEALEVGYRKRVHAARVKRKNLHWRKRVARRWREAVEWRLREKEHPIWVRDTSDTSGVSGFVRHWVLLFVDRTFPQWTWRSKWKGLGAVAHPKGMHLNLEALEGSALESAAMEAGVPLSELLPPGFAKRWAEKHPSRGGEDSRSTSFSSTASASARMSRQISDSNLSSRLDAWMSRLQNVQKNLSHNTDDIPLTHARLGRMIAMLGGFALAINRPGTLHGSDNRSSSKPMKADTANGGLLLKASSSIKEEKTISQQYEAYRHAMEREEVKAFYARLIVVWTLFLVFWLVGSGVFMVTEGWSFGIALYFCVIAFTTIGFGDYSPKTPAGRSIFVGWALLGVATMTILISVVAEAYTSRYKNVLQSTKIFDRAVTRYKAREKAKALTKSQNQSKVLPPAVPLSLSPRRSLSAQIPKFTQKEANSDSLPCSQSHSKSDTHIHTAKGGGFANLPHTIRQVDRKLEQLPRRILAHAHLFSEHLQYFVGPGSVGHNGEPSNGQEVPPSLRKLMDDIAGASNFGERIQTEILQDADARQTLFTLSIEKALRKMIEAAEDAIESLEERNRLLALNEDCNDHDEHDEQDETRPPRSPEIRFTTNQKE</sequence>
<keyword evidence="5 8" id="KW-0406">Ion transport</keyword>
<feature type="region of interest" description="Disordered" evidence="10">
    <location>
        <begin position="509"/>
        <end position="539"/>
    </location>
</feature>
<comment type="subcellular location">
    <subcellularLocation>
        <location evidence="1">Membrane</location>
        <topology evidence="1">Multi-pass membrane protein</topology>
    </subcellularLocation>
</comment>
<evidence type="ECO:0000256" key="1">
    <source>
        <dbReference type="ARBA" id="ARBA00004141"/>
    </source>
</evidence>
<dbReference type="Proteomes" id="UP001176059">
    <property type="component" value="Unassembled WGS sequence"/>
</dbReference>
<dbReference type="PRINTS" id="PR01333">
    <property type="entry name" value="2POREKCHANEL"/>
</dbReference>
<protein>
    <recommendedName>
        <fullName evidence="12">Potassium channel domain-containing protein</fullName>
    </recommendedName>
</protein>
<feature type="transmembrane region" description="Helical" evidence="11">
    <location>
        <begin position="260"/>
        <end position="279"/>
    </location>
</feature>
<keyword evidence="3 8" id="KW-0812">Transmembrane</keyword>
<evidence type="ECO:0000256" key="11">
    <source>
        <dbReference type="SAM" id="Phobius"/>
    </source>
</evidence>
<feature type="transmembrane region" description="Helical" evidence="11">
    <location>
        <begin position="300"/>
        <end position="323"/>
    </location>
</feature>
<dbReference type="AlphaFoldDB" id="A0AA38JGJ2"/>
<feature type="compositionally biased region" description="Basic and acidic residues" evidence="10">
    <location>
        <begin position="25"/>
        <end position="40"/>
    </location>
</feature>
<dbReference type="GO" id="GO:0005886">
    <property type="term" value="C:plasma membrane"/>
    <property type="evidence" value="ECO:0007669"/>
    <property type="project" value="TreeGrafter"/>
</dbReference>
<comment type="similarity">
    <text evidence="8">Belongs to the two pore domain potassium channel (TC 1.A.1.8) family.</text>
</comment>
<dbReference type="EMBL" id="JANVFO010000080">
    <property type="protein sequence ID" value="KAJ3716235.1"/>
    <property type="molecule type" value="Genomic_DNA"/>
</dbReference>
<dbReference type="GO" id="GO:0030322">
    <property type="term" value="P:stabilization of membrane potential"/>
    <property type="evidence" value="ECO:0007669"/>
    <property type="project" value="TreeGrafter"/>
</dbReference>
<proteinExistence type="inferred from homology"/>
<evidence type="ECO:0000256" key="5">
    <source>
        <dbReference type="ARBA" id="ARBA00023065"/>
    </source>
</evidence>
<feature type="compositionally biased region" description="Low complexity" evidence="10">
    <location>
        <begin position="523"/>
        <end position="538"/>
    </location>
</feature>
<keyword evidence="2 8" id="KW-0813">Transport</keyword>
<keyword evidence="4 11" id="KW-1133">Transmembrane helix</keyword>
<feature type="region of interest" description="Disordered" evidence="10">
    <location>
        <begin position="946"/>
        <end position="977"/>
    </location>
</feature>
<keyword evidence="6 11" id="KW-0472">Membrane</keyword>
<feature type="compositionally biased region" description="Basic and acidic residues" evidence="10">
    <location>
        <begin position="952"/>
        <end position="968"/>
    </location>
</feature>
<evidence type="ECO:0000256" key="9">
    <source>
        <dbReference type="SAM" id="Coils"/>
    </source>
</evidence>
<feature type="domain" description="Potassium channel" evidence="12">
    <location>
        <begin position="307"/>
        <end position="378"/>
    </location>
</feature>
<evidence type="ECO:0000256" key="10">
    <source>
        <dbReference type="SAM" id="MobiDB-lite"/>
    </source>
</evidence>
<feature type="coiled-coil region" evidence="9">
    <location>
        <begin position="919"/>
        <end position="946"/>
    </location>
</feature>
<feature type="domain" description="Potassium channel" evidence="12">
    <location>
        <begin position="662"/>
        <end position="734"/>
    </location>
</feature>
<evidence type="ECO:0000313" key="13">
    <source>
        <dbReference type="EMBL" id="KAJ3716235.1"/>
    </source>
</evidence>
<evidence type="ECO:0000313" key="14">
    <source>
        <dbReference type="Proteomes" id="UP001176059"/>
    </source>
</evidence>
<evidence type="ECO:0000256" key="8">
    <source>
        <dbReference type="RuleBase" id="RU003857"/>
    </source>
</evidence>
<reference evidence="13" key="2">
    <citation type="journal article" date="2023" name="Proc. Natl. Acad. Sci. U.S.A.">
        <title>A global phylogenomic analysis of the shiitake genus Lentinula.</title>
        <authorList>
            <person name="Sierra-Patev S."/>
            <person name="Min B."/>
            <person name="Naranjo-Ortiz M."/>
            <person name="Looney B."/>
            <person name="Konkel Z."/>
            <person name="Slot J.C."/>
            <person name="Sakamoto Y."/>
            <person name="Steenwyk J.L."/>
            <person name="Rokas A."/>
            <person name="Carro J."/>
            <person name="Camarero S."/>
            <person name="Ferreira P."/>
            <person name="Molpeceres G."/>
            <person name="Ruiz-Duenas F.J."/>
            <person name="Serrano A."/>
            <person name="Henrissat B."/>
            <person name="Drula E."/>
            <person name="Hughes K.W."/>
            <person name="Mata J.L."/>
            <person name="Ishikawa N.K."/>
            <person name="Vargas-Isla R."/>
            <person name="Ushijima S."/>
            <person name="Smith C.A."/>
            <person name="Donoghue J."/>
            <person name="Ahrendt S."/>
            <person name="Andreopoulos W."/>
            <person name="He G."/>
            <person name="LaButti K."/>
            <person name="Lipzen A."/>
            <person name="Ng V."/>
            <person name="Riley R."/>
            <person name="Sandor L."/>
            <person name="Barry K."/>
            <person name="Martinez A.T."/>
            <person name="Xiao Y."/>
            <person name="Gibbons J.G."/>
            <person name="Terashima K."/>
            <person name="Grigoriev I.V."/>
            <person name="Hibbett D."/>
        </authorList>
    </citation>
    <scope>NUCLEOTIDE SEQUENCE</scope>
    <source>
        <strain evidence="13">ET3784</strain>
    </source>
</reference>
<evidence type="ECO:0000256" key="2">
    <source>
        <dbReference type="ARBA" id="ARBA00022448"/>
    </source>
</evidence>
<dbReference type="PANTHER" id="PTHR11003:SF342">
    <property type="entry name" value="OUTWARD-RECTIFIER POTASSIUM CHANNEL TOK1"/>
    <property type="match status" value="1"/>
</dbReference>
<dbReference type="PANTHER" id="PTHR11003">
    <property type="entry name" value="POTASSIUM CHANNEL, SUBFAMILY K"/>
    <property type="match status" value="1"/>
</dbReference>
<comment type="caution">
    <text evidence="13">The sequence shown here is derived from an EMBL/GenBank/DDBJ whole genome shotgun (WGS) entry which is preliminary data.</text>
</comment>
<feature type="transmembrane region" description="Helical" evidence="11">
    <location>
        <begin position="710"/>
        <end position="730"/>
    </location>
</feature>
<dbReference type="SUPFAM" id="SSF81324">
    <property type="entry name" value="Voltage-gated potassium channels"/>
    <property type="match status" value="2"/>
</dbReference>
<dbReference type="Gene3D" id="1.10.287.70">
    <property type="match status" value="2"/>
</dbReference>
<reference evidence="13" key="1">
    <citation type="submission" date="2022-08" db="EMBL/GenBank/DDBJ databases">
        <authorList>
            <consortium name="DOE Joint Genome Institute"/>
            <person name="Min B."/>
            <person name="Sierra-Patev S."/>
            <person name="Naranjo-Ortiz M."/>
            <person name="Looney B."/>
            <person name="Konkel Z."/>
            <person name="Slot J.C."/>
            <person name="Sakamoto Y."/>
            <person name="Steenwyk J.L."/>
            <person name="Rokas A."/>
            <person name="Carro J."/>
            <person name="Camarero S."/>
            <person name="Ferreira P."/>
            <person name="Molpeceres G."/>
            <person name="Ruiz-duenas F.J."/>
            <person name="Serrano A."/>
            <person name="Henrissat B."/>
            <person name="Drula E."/>
            <person name="Hughes K.W."/>
            <person name="Mata J.L."/>
            <person name="Ishikawa N.K."/>
            <person name="Vargas-Isla R."/>
            <person name="Ushijima S."/>
            <person name="Smith C.A."/>
            <person name="Ahrendt S."/>
            <person name="Andreopoulos W."/>
            <person name="He G."/>
            <person name="LaButti K."/>
            <person name="Lipzen A."/>
            <person name="Ng V."/>
            <person name="Riley R."/>
            <person name="Sandor L."/>
            <person name="Barry K."/>
            <person name="Martinez A.T."/>
            <person name="Xiao Y."/>
            <person name="Gibbons J.G."/>
            <person name="Terashima K."/>
            <person name="Hibbett D.S."/>
            <person name="Grigoriev I.V."/>
        </authorList>
    </citation>
    <scope>NUCLEOTIDE SEQUENCE</scope>
    <source>
        <strain evidence="13">ET3784</strain>
    </source>
</reference>
<accession>A0AA38JGJ2</accession>
<dbReference type="Pfam" id="PF07885">
    <property type="entry name" value="Ion_trans_2"/>
    <property type="match status" value="2"/>
</dbReference>
<keyword evidence="9" id="KW-0175">Coiled coil</keyword>
<dbReference type="GO" id="GO:0022841">
    <property type="term" value="F:potassium ion leak channel activity"/>
    <property type="evidence" value="ECO:0007669"/>
    <property type="project" value="TreeGrafter"/>
</dbReference>
<feature type="transmembrane region" description="Helical" evidence="11">
    <location>
        <begin position="354"/>
        <end position="374"/>
    </location>
</feature>